<dbReference type="PANTHER" id="PTHR43420">
    <property type="entry name" value="ACETYLTRANSFERASE"/>
    <property type="match status" value="1"/>
</dbReference>
<dbReference type="Pfam" id="PF00583">
    <property type="entry name" value="Acetyltransf_1"/>
    <property type="match status" value="1"/>
</dbReference>
<dbReference type="RefSeq" id="WP_341700275.1">
    <property type="nucleotide sequence ID" value="NZ_JBBYHU010000013.1"/>
</dbReference>
<comment type="caution">
    <text evidence="4">The sequence shown here is derived from an EMBL/GenBank/DDBJ whole genome shotgun (WGS) entry which is preliminary data.</text>
</comment>
<dbReference type="Gene3D" id="3.40.630.30">
    <property type="match status" value="1"/>
</dbReference>
<evidence type="ECO:0000256" key="2">
    <source>
        <dbReference type="ARBA" id="ARBA00023315"/>
    </source>
</evidence>
<reference evidence="4 5" key="1">
    <citation type="submission" date="2024-04" db="EMBL/GenBank/DDBJ databases">
        <title>Flavobacterium sp. DGU99 16S ribosomal RNA gene Genome sequencing and assembly.</title>
        <authorList>
            <person name="Park S."/>
        </authorList>
    </citation>
    <scope>NUCLEOTIDE SEQUENCE [LARGE SCALE GENOMIC DNA]</scope>
    <source>
        <strain evidence="4 5">DGU99</strain>
    </source>
</reference>
<evidence type="ECO:0000259" key="3">
    <source>
        <dbReference type="PROSITE" id="PS51186"/>
    </source>
</evidence>
<gene>
    <name evidence="4" type="ORF">AAEO59_08330</name>
</gene>
<proteinExistence type="predicted"/>
<dbReference type="Proteomes" id="UP001398556">
    <property type="component" value="Unassembled WGS sequence"/>
</dbReference>
<feature type="domain" description="N-acetyltransferase" evidence="3">
    <location>
        <begin position="4"/>
        <end position="173"/>
    </location>
</feature>
<dbReference type="PROSITE" id="PS51186">
    <property type="entry name" value="GNAT"/>
    <property type="match status" value="1"/>
</dbReference>
<keyword evidence="1" id="KW-0808">Transferase</keyword>
<dbReference type="EMBL" id="JBBYHU010000013">
    <property type="protein sequence ID" value="MEL1241051.1"/>
    <property type="molecule type" value="Genomic_DNA"/>
</dbReference>
<dbReference type="InterPro" id="IPR016181">
    <property type="entry name" value="Acyl_CoA_acyltransferase"/>
</dbReference>
<dbReference type="SUPFAM" id="SSF55729">
    <property type="entry name" value="Acyl-CoA N-acyltransferases (Nat)"/>
    <property type="match status" value="1"/>
</dbReference>
<dbReference type="PANTHER" id="PTHR43420:SF12">
    <property type="entry name" value="N-ACETYLTRANSFERASE DOMAIN-CONTAINING PROTEIN"/>
    <property type="match status" value="1"/>
</dbReference>
<evidence type="ECO:0000256" key="1">
    <source>
        <dbReference type="ARBA" id="ARBA00022679"/>
    </source>
</evidence>
<sequence>MENTIIRKVTLDDIVKLQEIGRQTFFETFSESNSEENMRNYLEEGFSIEKLTIELNDNNSEFYFAIINNEVIGYLKVNFGDSQTELKDSKALEIERIYVSRAFQGKGVAQLLYTKAIDIAKQKKVAYVWLGVWEENARAISFYKKNGFVAFDKHIFKLGNDEQTDIMMKLKLME</sequence>
<dbReference type="InterPro" id="IPR000182">
    <property type="entry name" value="GNAT_dom"/>
</dbReference>
<dbReference type="CDD" id="cd04301">
    <property type="entry name" value="NAT_SF"/>
    <property type="match status" value="1"/>
</dbReference>
<evidence type="ECO:0000313" key="4">
    <source>
        <dbReference type="EMBL" id="MEL1241051.1"/>
    </source>
</evidence>
<protein>
    <submittedName>
        <fullName evidence="4">GNAT family N-acetyltransferase</fullName>
    </submittedName>
</protein>
<organism evidence="4 5">
    <name type="scientific">Flavobacterium flavipallidum</name>
    <dbReference type="NCBI Taxonomy" id="3139140"/>
    <lineage>
        <taxon>Bacteria</taxon>
        <taxon>Pseudomonadati</taxon>
        <taxon>Bacteroidota</taxon>
        <taxon>Flavobacteriia</taxon>
        <taxon>Flavobacteriales</taxon>
        <taxon>Flavobacteriaceae</taxon>
        <taxon>Flavobacterium</taxon>
    </lineage>
</organism>
<dbReference type="InterPro" id="IPR050680">
    <property type="entry name" value="YpeA/RimI_acetyltransf"/>
</dbReference>
<keyword evidence="5" id="KW-1185">Reference proteome</keyword>
<keyword evidence="2" id="KW-0012">Acyltransferase</keyword>
<name>A0ABU9HLQ8_9FLAO</name>
<accession>A0ABU9HLQ8</accession>
<evidence type="ECO:0000313" key="5">
    <source>
        <dbReference type="Proteomes" id="UP001398556"/>
    </source>
</evidence>